<dbReference type="InterPro" id="IPR029058">
    <property type="entry name" value="AB_hydrolase_fold"/>
</dbReference>
<keyword evidence="4" id="KW-1185">Reference proteome</keyword>
<dbReference type="Gene3D" id="3.40.50.1820">
    <property type="entry name" value="alpha/beta hydrolase"/>
    <property type="match status" value="1"/>
</dbReference>
<feature type="domain" description="Alpha/beta hydrolase fold-3" evidence="2">
    <location>
        <begin position="67"/>
        <end position="270"/>
    </location>
</feature>
<dbReference type="PANTHER" id="PTHR48081:SF3">
    <property type="entry name" value="ALPHA_BETA HYDROLASE FOLD-3 DOMAIN-CONTAINING PROTEIN"/>
    <property type="match status" value="1"/>
</dbReference>
<dbReference type="SUPFAM" id="SSF53474">
    <property type="entry name" value="alpha/beta-Hydrolases"/>
    <property type="match status" value="1"/>
</dbReference>
<dbReference type="PANTHER" id="PTHR48081">
    <property type="entry name" value="AB HYDROLASE SUPERFAMILY PROTEIN C4A8.06C"/>
    <property type="match status" value="1"/>
</dbReference>
<reference evidence="3" key="1">
    <citation type="submission" date="2022-10" db="EMBL/GenBank/DDBJ databases">
        <title>Tapping the CABI collections for fungal endophytes: first genome assemblies for Collariella, Neodidymelliopsis, Ascochyta clinopodiicola, Didymella pomorum, Didymosphaeria variabile, Neocosmospora piperis and Neocucurbitaria cava.</title>
        <authorList>
            <person name="Hill R."/>
        </authorList>
    </citation>
    <scope>NUCLEOTIDE SEQUENCE</scope>
    <source>
        <strain evidence="3">IMI 360193</strain>
    </source>
</reference>
<dbReference type="EMBL" id="JAPEUV010000240">
    <property type="protein sequence ID" value="KAJ4329975.1"/>
    <property type="molecule type" value="Genomic_DNA"/>
</dbReference>
<sequence length="297" mass="32933">MTSGPAIMNWLTDVRNKVLATGVRYMASRAIETHQDEVLHVPSRDEGRTIKVHIYKSKNPSQPSPVLINFHGSGFVIPMHGSDDEFAMRIAKDTEYTVLDVQYRLAPEYPFPSGAHDAEDVVRYVLSRPQEYDLDHLAVSGFSAGGNFALGLSGHVFPTGTFRHVLAYYPPTDLSKEPRTKVAPDTSGEPLPAWLADVFNSCYLPEGVDWAQPLVSPFYIEGEKFPDSMLVITCAQDTLAPETEELVRKIKAAPGKQVKHERVELCGHAWDKSYKPGTPQETAKDKAYDLAVEMLSG</sequence>
<dbReference type="Proteomes" id="UP001140562">
    <property type="component" value="Unassembled WGS sequence"/>
</dbReference>
<comment type="caution">
    <text evidence="3">The sequence shown here is derived from an EMBL/GenBank/DDBJ whole genome shotgun (WGS) entry which is preliminary data.</text>
</comment>
<organism evidence="3 4">
    <name type="scientific">Didymella glomerata</name>
    <dbReference type="NCBI Taxonomy" id="749621"/>
    <lineage>
        <taxon>Eukaryota</taxon>
        <taxon>Fungi</taxon>
        <taxon>Dikarya</taxon>
        <taxon>Ascomycota</taxon>
        <taxon>Pezizomycotina</taxon>
        <taxon>Dothideomycetes</taxon>
        <taxon>Pleosporomycetidae</taxon>
        <taxon>Pleosporales</taxon>
        <taxon>Pleosporineae</taxon>
        <taxon>Didymellaceae</taxon>
        <taxon>Didymella</taxon>
    </lineage>
</organism>
<dbReference type="InterPro" id="IPR013094">
    <property type="entry name" value="AB_hydrolase_3"/>
</dbReference>
<protein>
    <recommendedName>
        <fullName evidence="2">Alpha/beta hydrolase fold-3 domain-containing protein</fullName>
    </recommendedName>
</protein>
<evidence type="ECO:0000313" key="4">
    <source>
        <dbReference type="Proteomes" id="UP001140562"/>
    </source>
</evidence>
<evidence type="ECO:0000313" key="3">
    <source>
        <dbReference type="EMBL" id="KAJ4329975.1"/>
    </source>
</evidence>
<dbReference type="OrthoDB" id="408631at2759"/>
<gene>
    <name evidence="3" type="ORF">N0V87_010401</name>
</gene>
<evidence type="ECO:0000259" key="2">
    <source>
        <dbReference type="Pfam" id="PF07859"/>
    </source>
</evidence>
<name>A0A9W8WPC3_9PLEO</name>
<accession>A0A9W8WPC3</accession>
<proteinExistence type="predicted"/>
<dbReference type="InterPro" id="IPR050300">
    <property type="entry name" value="GDXG_lipolytic_enzyme"/>
</dbReference>
<dbReference type="Pfam" id="PF07859">
    <property type="entry name" value="Abhydrolase_3"/>
    <property type="match status" value="1"/>
</dbReference>
<dbReference type="AlphaFoldDB" id="A0A9W8WPC3"/>
<evidence type="ECO:0000256" key="1">
    <source>
        <dbReference type="ARBA" id="ARBA00022801"/>
    </source>
</evidence>
<keyword evidence="1" id="KW-0378">Hydrolase</keyword>
<dbReference type="GO" id="GO:0016787">
    <property type="term" value="F:hydrolase activity"/>
    <property type="evidence" value="ECO:0007669"/>
    <property type="project" value="UniProtKB-KW"/>
</dbReference>